<evidence type="ECO:0000313" key="7">
    <source>
        <dbReference type="Proteomes" id="UP000663882"/>
    </source>
</evidence>
<dbReference type="Pfam" id="PF04548">
    <property type="entry name" value="AIG1"/>
    <property type="match status" value="1"/>
</dbReference>
<evidence type="ECO:0000256" key="4">
    <source>
        <dbReference type="SAM" id="MobiDB-lite"/>
    </source>
</evidence>
<dbReference type="AlphaFoldDB" id="A0A815ISI9"/>
<evidence type="ECO:0000256" key="2">
    <source>
        <dbReference type="ARBA" id="ARBA00022741"/>
    </source>
</evidence>
<dbReference type="InterPro" id="IPR006703">
    <property type="entry name" value="G_AIG1"/>
</dbReference>
<keyword evidence="2" id="KW-0547">Nucleotide-binding</keyword>
<evidence type="ECO:0000256" key="1">
    <source>
        <dbReference type="ARBA" id="ARBA00008535"/>
    </source>
</evidence>
<dbReference type="Gene3D" id="3.40.50.300">
    <property type="entry name" value="P-loop containing nucleotide triphosphate hydrolases"/>
    <property type="match status" value="1"/>
</dbReference>
<dbReference type="InterPro" id="IPR027417">
    <property type="entry name" value="P-loop_NTPase"/>
</dbReference>
<keyword evidence="3" id="KW-0342">GTP-binding</keyword>
<dbReference type="PANTHER" id="PTHR10903">
    <property type="entry name" value="GTPASE, IMAP FAMILY MEMBER-RELATED"/>
    <property type="match status" value="1"/>
</dbReference>
<comment type="similarity">
    <text evidence="1">Belongs to the TRAFAC class TrmE-Era-EngA-EngB-Septin-like GTPase superfamily. AIG1/Toc34/Toc159-like paraseptin GTPase family. IAN subfamily.</text>
</comment>
<dbReference type="InterPro" id="IPR045058">
    <property type="entry name" value="GIMA/IAN/Toc"/>
</dbReference>
<feature type="compositionally biased region" description="Basic and acidic residues" evidence="4">
    <location>
        <begin position="264"/>
        <end position="305"/>
    </location>
</feature>
<dbReference type="PANTHER" id="PTHR10903:SF184">
    <property type="entry name" value="GTP-BINDING PROTEIN A"/>
    <property type="match status" value="1"/>
</dbReference>
<feature type="region of interest" description="Disordered" evidence="4">
    <location>
        <begin position="264"/>
        <end position="311"/>
    </location>
</feature>
<proteinExistence type="inferred from homology"/>
<dbReference type="Proteomes" id="UP000663882">
    <property type="component" value="Unassembled WGS sequence"/>
</dbReference>
<evidence type="ECO:0000259" key="5">
    <source>
        <dbReference type="PROSITE" id="PS51720"/>
    </source>
</evidence>
<dbReference type="FunFam" id="3.40.50.300:FF:000366">
    <property type="entry name" value="GTPase, IMAP family member 2"/>
    <property type="match status" value="1"/>
</dbReference>
<protein>
    <recommendedName>
        <fullName evidence="5">AIG1-type G domain-containing protein</fullName>
    </recommendedName>
</protein>
<accession>A0A815ISI9</accession>
<dbReference type="SUPFAM" id="SSF52540">
    <property type="entry name" value="P-loop containing nucleoside triphosphate hydrolases"/>
    <property type="match status" value="1"/>
</dbReference>
<feature type="domain" description="AIG1-type G" evidence="5">
    <location>
        <begin position="5"/>
        <end position="216"/>
    </location>
</feature>
<name>A0A815ISI9_9BILA</name>
<organism evidence="6 7">
    <name type="scientific">Rotaria sordida</name>
    <dbReference type="NCBI Taxonomy" id="392033"/>
    <lineage>
        <taxon>Eukaryota</taxon>
        <taxon>Metazoa</taxon>
        <taxon>Spiralia</taxon>
        <taxon>Gnathifera</taxon>
        <taxon>Rotifera</taxon>
        <taxon>Eurotatoria</taxon>
        <taxon>Bdelloidea</taxon>
        <taxon>Philodinida</taxon>
        <taxon>Philodinidae</taxon>
        <taxon>Rotaria</taxon>
    </lineage>
</organism>
<gene>
    <name evidence="6" type="ORF">RFH988_LOCUS33420</name>
</gene>
<evidence type="ECO:0000256" key="3">
    <source>
        <dbReference type="ARBA" id="ARBA00023134"/>
    </source>
</evidence>
<dbReference type="GO" id="GO:0005525">
    <property type="term" value="F:GTP binding"/>
    <property type="evidence" value="ECO:0007669"/>
    <property type="project" value="UniProtKB-KW"/>
</dbReference>
<evidence type="ECO:0000313" key="6">
    <source>
        <dbReference type="EMBL" id="CAF1372630.1"/>
    </source>
</evidence>
<dbReference type="PROSITE" id="PS51720">
    <property type="entry name" value="G_AIG1"/>
    <property type="match status" value="1"/>
</dbReference>
<dbReference type="EMBL" id="CAJNOO010004201">
    <property type="protein sequence ID" value="CAF1372630.1"/>
    <property type="molecule type" value="Genomic_DNA"/>
</dbReference>
<dbReference type="OrthoDB" id="5985928at2759"/>
<sequence>MTSSQNEMRIVLIGRTGNGKSSTGNSLLHSRSAFHATQSGRSITRDCQVARYQYTDTCGQRKALTGVDTPGFFDTDTSITNEIVERKIASQIFEMTAPGVHAFLIVIRIGRFTPEEKNTVDFIRHIFGPDAVRYCIVVFTAEDQLDEGQSLEDFINTAPALRELVRACGNRTFAINNKLNGDPLAKKTNRLIEIIDNMIRNNNGTYYTNAEYQRIERQRQEEKRRREEEERRKKKAEEDALIVRAKEEERKKAEQEIRKIRAEEQRKREEEQRKREEDQRKAEQRERELRNELDSAQRSRRRNSDDDNSISLVRALQTMGLGNAMPPMCSGGMGMPFSPMSSGMSMPFSSMNSGMDMPSPSMRSASSGIGGAHGGRFTGTYMATSGAANGRPIYEGPRGGQYHMTPGGHRSYIRK</sequence>
<feature type="region of interest" description="Disordered" evidence="4">
    <location>
        <begin position="392"/>
        <end position="415"/>
    </location>
</feature>
<feature type="region of interest" description="Disordered" evidence="4">
    <location>
        <begin position="217"/>
        <end position="236"/>
    </location>
</feature>
<reference evidence="6" key="1">
    <citation type="submission" date="2021-02" db="EMBL/GenBank/DDBJ databases">
        <authorList>
            <person name="Nowell W R."/>
        </authorList>
    </citation>
    <scope>NUCLEOTIDE SEQUENCE</scope>
</reference>
<comment type="caution">
    <text evidence="6">The sequence shown here is derived from an EMBL/GenBank/DDBJ whole genome shotgun (WGS) entry which is preliminary data.</text>
</comment>